<gene>
    <name evidence="6" type="primary">tsaD</name>
    <name evidence="10" type="ORF">COU16_01660</name>
</gene>
<feature type="binding site" evidence="6">
    <location>
        <position position="214"/>
    </location>
    <ligand>
        <name>substrate</name>
    </ligand>
</feature>
<keyword evidence="4 6" id="KW-0012">Acyltransferase</keyword>
<evidence type="ECO:0000256" key="1">
    <source>
        <dbReference type="ARBA" id="ARBA00022679"/>
    </source>
</evidence>
<feature type="domain" description="Gcp-like" evidence="9">
    <location>
        <begin position="114"/>
        <end position="363"/>
    </location>
</feature>
<dbReference type="InterPro" id="IPR000905">
    <property type="entry name" value="Gcp-like_dom"/>
</dbReference>
<evidence type="ECO:0000256" key="7">
    <source>
        <dbReference type="SAM" id="Coils"/>
    </source>
</evidence>
<proteinExistence type="inferred from homology"/>
<feature type="coiled-coil region" evidence="7">
    <location>
        <begin position="273"/>
        <end position="300"/>
    </location>
</feature>
<dbReference type="InterPro" id="IPR022450">
    <property type="entry name" value="TsaD"/>
</dbReference>
<feature type="binding site" evidence="6">
    <location>
        <position position="357"/>
    </location>
    <ligand>
        <name>Fe cation</name>
        <dbReference type="ChEBI" id="CHEBI:24875"/>
    </ligand>
</feature>
<feature type="domain" description="Gcp-like" evidence="9">
    <location>
        <begin position="31"/>
        <end position="76"/>
    </location>
</feature>
<comment type="cofactor">
    <cofactor evidence="6">
        <name>Fe(2+)</name>
        <dbReference type="ChEBI" id="CHEBI:29033"/>
    </cofactor>
    <text evidence="6">Binds 1 Fe(2+) ion per subunit.</text>
</comment>
<feature type="binding site" evidence="6">
    <location>
        <position position="227"/>
    </location>
    <ligand>
        <name>substrate</name>
    </ligand>
</feature>
<dbReference type="Gene3D" id="3.30.420.40">
    <property type="match status" value="2"/>
</dbReference>
<dbReference type="Pfam" id="PF00814">
    <property type="entry name" value="TsaD"/>
    <property type="match status" value="2"/>
</dbReference>
<comment type="subcellular location">
    <subcellularLocation>
        <location evidence="6">Cytoplasm</location>
    </subcellularLocation>
</comment>
<comment type="catalytic activity">
    <reaction evidence="5 6">
        <text>L-threonylcarbamoyladenylate + adenosine(37) in tRNA = N(6)-L-threonylcarbamoyladenosine(37) in tRNA + AMP + H(+)</text>
        <dbReference type="Rhea" id="RHEA:37059"/>
        <dbReference type="Rhea" id="RHEA-COMP:10162"/>
        <dbReference type="Rhea" id="RHEA-COMP:10163"/>
        <dbReference type="ChEBI" id="CHEBI:15378"/>
        <dbReference type="ChEBI" id="CHEBI:73682"/>
        <dbReference type="ChEBI" id="CHEBI:74411"/>
        <dbReference type="ChEBI" id="CHEBI:74418"/>
        <dbReference type="ChEBI" id="CHEBI:456215"/>
        <dbReference type="EC" id="2.3.1.234"/>
    </reaction>
</comment>
<dbReference type="PANTHER" id="PTHR11735:SF6">
    <property type="entry name" value="TRNA N6-ADENOSINE THREONYLCARBAMOYLTRANSFERASE, MITOCHONDRIAL"/>
    <property type="match status" value="1"/>
</dbReference>
<accession>A0A2H0UCY0</accession>
<feature type="binding site" evidence="6">
    <location>
        <position position="327"/>
    </location>
    <ligand>
        <name>substrate</name>
    </ligand>
</feature>
<reference evidence="11" key="1">
    <citation type="submission" date="2017-09" db="EMBL/GenBank/DDBJ databases">
        <title>Depth-based differentiation of microbial function through sediment-hosted aquifers and enrichment of novel symbionts in the deep terrestrial subsurface.</title>
        <authorList>
            <person name="Probst A.J."/>
            <person name="Ladd B."/>
            <person name="Jarett J.K."/>
            <person name="Geller-Mcgrath D.E."/>
            <person name="Sieber C.M.K."/>
            <person name="Emerson J.B."/>
            <person name="Anantharaman K."/>
            <person name="Thomas B.C."/>
            <person name="Malmstrom R."/>
            <person name="Stieglmeier M."/>
            <person name="Klingl A."/>
            <person name="Woyke T."/>
            <person name="Ryan C.M."/>
            <person name="Banfield J.F."/>
        </authorList>
    </citation>
    <scope>NUCLEOTIDE SEQUENCE [LARGE SCALE GENOMIC DNA]</scope>
</reference>
<name>A0A2H0UCY0_9BACT</name>
<evidence type="ECO:0000259" key="9">
    <source>
        <dbReference type="Pfam" id="PF00814"/>
    </source>
</evidence>
<comment type="caution">
    <text evidence="10">The sequence shown here is derived from an EMBL/GenBank/DDBJ whole genome shotgun (WGS) entry which is preliminary data.</text>
</comment>
<feature type="binding site" evidence="6">
    <location>
        <position position="159"/>
    </location>
    <ligand>
        <name>Fe cation</name>
        <dbReference type="ChEBI" id="CHEBI:24875"/>
    </ligand>
</feature>
<dbReference type="PRINTS" id="PR00789">
    <property type="entry name" value="OSIALOPTASE"/>
</dbReference>
<keyword evidence="1 6" id="KW-0808">Transferase</keyword>
<dbReference type="GO" id="GO:0005737">
    <property type="term" value="C:cytoplasm"/>
    <property type="evidence" value="ECO:0007669"/>
    <property type="project" value="UniProtKB-SubCell"/>
</dbReference>
<evidence type="ECO:0000256" key="5">
    <source>
        <dbReference type="ARBA" id="ARBA00048117"/>
    </source>
</evidence>
<feature type="binding site" evidence="6">
    <location>
        <position position="155"/>
    </location>
    <ligand>
        <name>Fe cation</name>
        <dbReference type="ChEBI" id="CHEBI:24875"/>
    </ligand>
</feature>
<feature type="compositionally biased region" description="Polar residues" evidence="8">
    <location>
        <begin position="376"/>
        <end position="394"/>
    </location>
</feature>
<dbReference type="GO" id="GO:0061711">
    <property type="term" value="F:tRNA N(6)-L-threonylcarbamoyladenine synthase activity"/>
    <property type="evidence" value="ECO:0007669"/>
    <property type="project" value="UniProtKB-EC"/>
</dbReference>
<keyword evidence="6" id="KW-0963">Cytoplasm</keyword>
<dbReference type="NCBIfam" id="TIGR00329">
    <property type="entry name" value="gcp_kae1"/>
    <property type="match status" value="1"/>
</dbReference>
<dbReference type="InterPro" id="IPR017861">
    <property type="entry name" value="KAE1/TsaD"/>
</dbReference>
<comment type="function">
    <text evidence="6">Required for the formation of a threonylcarbamoyl group on adenosine at position 37 (t(6)A37) in tRNAs that read codons beginning with adenine. Is involved in the transfer of the threonylcarbamoyl moiety of threonylcarbamoyl-AMP (TC-AMP) to the N6 group of A37, together with TsaE and TsaB. TsaD likely plays a direct catalytic role in this reaction.</text>
</comment>
<dbReference type="Proteomes" id="UP000229344">
    <property type="component" value="Unassembled WGS sequence"/>
</dbReference>
<dbReference type="PANTHER" id="PTHR11735">
    <property type="entry name" value="TRNA N6-ADENOSINE THREONYLCARBAMOYLTRANSFERASE"/>
    <property type="match status" value="1"/>
</dbReference>
<evidence type="ECO:0000256" key="4">
    <source>
        <dbReference type="ARBA" id="ARBA00023315"/>
    </source>
</evidence>
<evidence type="ECO:0000313" key="11">
    <source>
        <dbReference type="Proteomes" id="UP000229344"/>
    </source>
</evidence>
<evidence type="ECO:0000313" key="10">
    <source>
        <dbReference type="EMBL" id="PIR84283.1"/>
    </source>
</evidence>
<dbReference type="PROSITE" id="PS01016">
    <property type="entry name" value="GLYCOPROTEASE"/>
    <property type="match status" value="1"/>
</dbReference>
<dbReference type="EMBL" id="PFBI01000006">
    <property type="protein sequence ID" value="PIR84283.1"/>
    <property type="molecule type" value="Genomic_DNA"/>
</dbReference>
<keyword evidence="2 6" id="KW-0819">tRNA processing</keyword>
<evidence type="ECO:0000256" key="8">
    <source>
        <dbReference type="SAM" id="MobiDB-lite"/>
    </source>
</evidence>
<dbReference type="GO" id="GO:0002949">
    <property type="term" value="P:tRNA threonylcarbamoyladenosine modification"/>
    <property type="evidence" value="ECO:0007669"/>
    <property type="project" value="UniProtKB-UniRule"/>
</dbReference>
<dbReference type="InterPro" id="IPR043129">
    <property type="entry name" value="ATPase_NBD"/>
</dbReference>
<evidence type="ECO:0000256" key="3">
    <source>
        <dbReference type="ARBA" id="ARBA00022723"/>
    </source>
</evidence>
<comment type="caution">
    <text evidence="6">Lacks conserved residue(s) required for the propagation of feature annotation.</text>
</comment>
<feature type="region of interest" description="Disordered" evidence="8">
    <location>
        <begin position="373"/>
        <end position="394"/>
    </location>
</feature>
<dbReference type="SUPFAM" id="SSF53067">
    <property type="entry name" value="Actin-like ATPase domain"/>
    <property type="match status" value="3"/>
</dbReference>
<protein>
    <recommendedName>
        <fullName evidence="6">tRNA N6-adenosine threonylcarbamoyltransferase</fullName>
        <ecNumber evidence="6">2.3.1.234</ecNumber>
    </recommendedName>
    <alternativeName>
        <fullName evidence="6">N6-L-threonylcarbamoyladenine synthase</fullName>
        <shortName evidence="6">t(6)A synthase</shortName>
    </alternativeName>
    <alternativeName>
        <fullName evidence="6">t(6)A37 threonylcarbamoyladenosine biosynthesis protein TsaD</fullName>
    </alternativeName>
    <alternativeName>
        <fullName evidence="6">tRNA threonylcarbamoyladenosine biosynthesis protein TsaD</fullName>
    </alternativeName>
</protein>
<dbReference type="GO" id="GO:0005506">
    <property type="term" value="F:iron ion binding"/>
    <property type="evidence" value="ECO:0007669"/>
    <property type="project" value="UniProtKB-UniRule"/>
</dbReference>
<sequence>MNILSIETSCDETAVSIVRADGDFPDATYTLLGNALFSQIDIHREYGGVFPMVAKREHAKTLVPMTERALKEAELLSEHAEKLESDTDESLRTLFYREEELADALIPFVETYAKPDIDVIAVTHGPGLEPALWVGVNFAKALAMLWGIPVVGTNHMEGHVLASVFDGTKLAPLSFPAVSLLISGGHTELLKMKSWTEYEMLGQTRDDAVGEAFDKAARMMGLQYPGGPEISVRAARAREKNLPPYTKLPKPMIDSGDCDFSFSGLKTAVRYAIRDITGEKEMTEEEREALSRDFEDVVTEVLLKKSILAVEESNAHALILGGGVTANSYIREQFKLYFNKKYPDLALHFPERNLSTDNSIMIALAGHARLDESHSAEGTQTSLKADGNLSLSQG</sequence>
<keyword evidence="6" id="KW-0408">Iron</keyword>
<comment type="similarity">
    <text evidence="6">Belongs to the KAE1 / TsaD family.</text>
</comment>
<dbReference type="InterPro" id="IPR017860">
    <property type="entry name" value="Peptidase_M22_CS"/>
</dbReference>
<dbReference type="AlphaFoldDB" id="A0A2H0UCY0"/>
<dbReference type="EC" id="2.3.1.234" evidence="6"/>
<evidence type="ECO:0000256" key="2">
    <source>
        <dbReference type="ARBA" id="ARBA00022694"/>
    </source>
</evidence>
<dbReference type="HAMAP" id="MF_01445">
    <property type="entry name" value="TsaD"/>
    <property type="match status" value="1"/>
</dbReference>
<feature type="binding site" evidence="6">
    <location>
        <begin position="181"/>
        <end position="185"/>
    </location>
    <ligand>
        <name>substrate</name>
    </ligand>
</feature>
<evidence type="ECO:0000256" key="6">
    <source>
        <dbReference type="HAMAP-Rule" id="MF_01445"/>
    </source>
</evidence>
<organism evidence="10 11">
    <name type="scientific">Candidatus Kaiserbacteria bacterium CG10_big_fil_rev_8_21_14_0_10_47_16</name>
    <dbReference type="NCBI Taxonomy" id="1974608"/>
    <lineage>
        <taxon>Bacteria</taxon>
        <taxon>Candidatus Kaiseribacteriota</taxon>
    </lineage>
</organism>
<keyword evidence="3 6" id="KW-0479">Metal-binding</keyword>
<keyword evidence="7" id="KW-0175">Coiled coil</keyword>